<dbReference type="AlphaFoldDB" id="A0A1I7Y6N7"/>
<dbReference type="Gene3D" id="3.30.870.30">
    <property type="entry name" value="MITD, C-terminal phospholipase D-like domain"/>
    <property type="match status" value="1"/>
</dbReference>
<reference evidence="2" key="1">
    <citation type="submission" date="2016-11" db="UniProtKB">
        <authorList>
            <consortium name="WormBaseParasite"/>
        </authorList>
    </citation>
    <scope>IDENTIFICATION</scope>
</reference>
<proteinExistence type="predicted"/>
<accession>A0A1I7Y6N7</accession>
<evidence type="ECO:0000313" key="1">
    <source>
        <dbReference type="Proteomes" id="UP000095287"/>
    </source>
</evidence>
<name>A0A1I7Y6N7_9BILA</name>
<keyword evidence="1" id="KW-1185">Reference proteome</keyword>
<protein>
    <submittedName>
        <fullName evidence="2">Uncharacterized protein</fullName>
    </submittedName>
</protein>
<dbReference type="WBParaSite" id="L893_g13215.t1">
    <property type="protein sequence ID" value="L893_g13215.t1"/>
    <property type="gene ID" value="L893_g13215"/>
</dbReference>
<evidence type="ECO:0000313" key="2">
    <source>
        <dbReference type="WBParaSite" id="L893_g13215.t1"/>
    </source>
</evidence>
<organism evidence="1 2">
    <name type="scientific">Steinernema glaseri</name>
    <dbReference type="NCBI Taxonomy" id="37863"/>
    <lineage>
        <taxon>Eukaryota</taxon>
        <taxon>Metazoa</taxon>
        <taxon>Ecdysozoa</taxon>
        <taxon>Nematoda</taxon>
        <taxon>Chromadorea</taxon>
        <taxon>Rhabditida</taxon>
        <taxon>Tylenchina</taxon>
        <taxon>Panagrolaimomorpha</taxon>
        <taxon>Strongyloidoidea</taxon>
        <taxon>Steinernematidae</taxon>
        <taxon>Steinernema</taxon>
    </lineage>
</organism>
<dbReference type="Proteomes" id="UP000095287">
    <property type="component" value="Unplaced"/>
</dbReference>
<sequence>MARIPNRSTTVLAKSERSFDPVLSSSAPHLVSRRAPPHSIMPILQAIRRVFPGIPRPSEANKWRGSVDLKKTALSKEARSADANEVAKLCFDHLFKEVIGKNTKEIVLFDPYLHHKKYRDPQCKTYQKYDLLAKAFLRSCHEAAPQCKYVSVVSQIGMPKDRVDELAAVAGLDRKKDFSFEHRSWFSIHDRRVLIVEEQGTIERILEVVFRGVNTVDLQYRSSDRSRSPGITRNSTPEVVGSLQTWVRCTVVSNRKEVEEWLQKVPGIITPGDKNEV</sequence>
<dbReference type="InterPro" id="IPR038113">
    <property type="entry name" value="MITD1_C_sf"/>
</dbReference>